<keyword evidence="2 5" id="KW-0238">DNA-binding</keyword>
<dbReference type="PANTHER" id="PTHR30363">
    <property type="entry name" value="HTH-TYPE TRANSCRIPTIONAL REGULATOR SRLR-RELATED"/>
    <property type="match status" value="1"/>
</dbReference>
<feature type="domain" description="HTH deoR-type" evidence="4">
    <location>
        <begin position="3"/>
        <end position="58"/>
    </location>
</feature>
<dbReference type="InterPro" id="IPR036390">
    <property type="entry name" value="WH_DNA-bd_sf"/>
</dbReference>
<dbReference type="Pfam" id="PF08220">
    <property type="entry name" value="HTH_DeoR"/>
    <property type="match status" value="1"/>
</dbReference>
<evidence type="ECO:0000256" key="1">
    <source>
        <dbReference type="ARBA" id="ARBA00023015"/>
    </source>
</evidence>
<keyword evidence="1" id="KW-0805">Transcription regulation</keyword>
<dbReference type="Proteomes" id="UP001597541">
    <property type="component" value="Unassembled WGS sequence"/>
</dbReference>
<dbReference type="Gene3D" id="3.40.50.1360">
    <property type="match status" value="1"/>
</dbReference>
<keyword evidence="6" id="KW-1185">Reference proteome</keyword>
<evidence type="ECO:0000256" key="3">
    <source>
        <dbReference type="ARBA" id="ARBA00023163"/>
    </source>
</evidence>
<evidence type="ECO:0000313" key="5">
    <source>
        <dbReference type="EMBL" id="MFD2611935.1"/>
    </source>
</evidence>
<dbReference type="InterPro" id="IPR050313">
    <property type="entry name" value="Carb_Metab_HTH_regulators"/>
</dbReference>
<dbReference type="SMART" id="SM00420">
    <property type="entry name" value="HTH_DEOR"/>
    <property type="match status" value="1"/>
</dbReference>
<protein>
    <submittedName>
        <fullName evidence="5">DeoR/GlpR family DNA-binding transcription regulator</fullName>
    </submittedName>
</protein>
<accession>A0ABW5PAA8</accession>
<gene>
    <name evidence="5" type="ORF">ACFSUF_05790</name>
</gene>
<name>A0ABW5PAA8_9BACL</name>
<sequence length="259" mass="29033">MIVAQRRHKIKEMLLQEKSVKVADLVREFDVSEETIRRDLNQLEREGLVQKNYGGAILIDEYLMQASPVPPVQQRKFEYYEEKDAIGRKAAELVQDDQIIIVDSGSTTWCVARHLKQRSRLTVVTNGINIAEEFVENEQTEIFLLGGKVVKQSMSLVGPVAEEELKKYNADYVFMGTSGISLRKGFMSSDIYEAEIKRAMVAAGQKVAVVADHTKLHRQALIAYSTFQDVDILITSSLADPDVLSEIGKLGVQVVVCDV</sequence>
<dbReference type="InterPro" id="IPR014036">
    <property type="entry name" value="DeoR-like_C"/>
</dbReference>
<dbReference type="PROSITE" id="PS51000">
    <property type="entry name" value="HTH_DEOR_2"/>
    <property type="match status" value="1"/>
</dbReference>
<proteinExistence type="predicted"/>
<dbReference type="Gene3D" id="1.10.10.10">
    <property type="entry name" value="Winged helix-like DNA-binding domain superfamily/Winged helix DNA-binding domain"/>
    <property type="match status" value="1"/>
</dbReference>
<dbReference type="PANTHER" id="PTHR30363:SF44">
    <property type="entry name" value="AGA OPERON TRANSCRIPTIONAL REPRESSOR-RELATED"/>
    <property type="match status" value="1"/>
</dbReference>
<dbReference type="RefSeq" id="WP_377601033.1">
    <property type="nucleotide sequence ID" value="NZ_JBHUME010000005.1"/>
</dbReference>
<dbReference type="SUPFAM" id="SSF46785">
    <property type="entry name" value="Winged helix' DNA-binding domain"/>
    <property type="match status" value="1"/>
</dbReference>
<evidence type="ECO:0000256" key="2">
    <source>
        <dbReference type="ARBA" id="ARBA00023125"/>
    </source>
</evidence>
<dbReference type="InterPro" id="IPR036388">
    <property type="entry name" value="WH-like_DNA-bd_sf"/>
</dbReference>
<dbReference type="SMART" id="SM01134">
    <property type="entry name" value="DeoRC"/>
    <property type="match status" value="1"/>
</dbReference>
<dbReference type="EMBL" id="JBHUME010000005">
    <property type="protein sequence ID" value="MFD2611935.1"/>
    <property type="molecule type" value="Genomic_DNA"/>
</dbReference>
<keyword evidence="3" id="KW-0804">Transcription</keyword>
<dbReference type="PROSITE" id="PS00894">
    <property type="entry name" value="HTH_DEOR_1"/>
    <property type="match status" value="1"/>
</dbReference>
<reference evidence="6" key="1">
    <citation type="journal article" date="2019" name="Int. J. Syst. Evol. Microbiol.">
        <title>The Global Catalogue of Microorganisms (GCM) 10K type strain sequencing project: providing services to taxonomists for standard genome sequencing and annotation.</title>
        <authorList>
            <consortium name="The Broad Institute Genomics Platform"/>
            <consortium name="The Broad Institute Genome Sequencing Center for Infectious Disease"/>
            <person name="Wu L."/>
            <person name="Ma J."/>
        </authorList>
    </citation>
    <scope>NUCLEOTIDE SEQUENCE [LARGE SCALE GENOMIC DNA]</scope>
    <source>
        <strain evidence="6">KCTC 3950</strain>
    </source>
</reference>
<comment type="caution">
    <text evidence="5">The sequence shown here is derived from an EMBL/GenBank/DDBJ whole genome shotgun (WGS) entry which is preliminary data.</text>
</comment>
<evidence type="ECO:0000259" key="4">
    <source>
        <dbReference type="PROSITE" id="PS51000"/>
    </source>
</evidence>
<dbReference type="PRINTS" id="PR00037">
    <property type="entry name" value="HTHLACR"/>
</dbReference>
<dbReference type="InterPro" id="IPR037171">
    <property type="entry name" value="NagB/RpiA_transferase-like"/>
</dbReference>
<dbReference type="InterPro" id="IPR001034">
    <property type="entry name" value="DeoR_HTH"/>
</dbReference>
<dbReference type="GO" id="GO:0003677">
    <property type="term" value="F:DNA binding"/>
    <property type="evidence" value="ECO:0007669"/>
    <property type="project" value="UniProtKB-KW"/>
</dbReference>
<organism evidence="5 6">
    <name type="scientific">Paenibacillus gansuensis</name>
    <dbReference type="NCBI Taxonomy" id="306542"/>
    <lineage>
        <taxon>Bacteria</taxon>
        <taxon>Bacillati</taxon>
        <taxon>Bacillota</taxon>
        <taxon>Bacilli</taxon>
        <taxon>Bacillales</taxon>
        <taxon>Paenibacillaceae</taxon>
        <taxon>Paenibacillus</taxon>
    </lineage>
</organism>
<evidence type="ECO:0000313" key="6">
    <source>
        <dbReference type="Proteomes" id="UP001597541"/>
    </source>
</evidence>
<dbReference type="SUPFAM" id="SSF100950">
    <property type="entry name" value="NagB/RpiA/CoA transferase-like"/>
    <property type="match status" value="1"/>
</dbReference>
<dbReference type="InterPro" id="IPR018356">
    <property type="entry name" value="Tscrpt_reg_HTH_DeoR_CS"/>
</dbReference>
<dbReference type="Pfam" id="PF00455">
    <property type="entry name" value="DeoRC"/>
    <property type="match status" value="1"/>
</dbReference>